<comment type="caution">
    <text evidence="2">The sequence shown here is derived from an EMBL/GenBank/DDBJ whole genome shotgun (WGS) entry which is preliminary data.</text>
</comment>
<protein>
    <submittedName>
        <fullName evidence="2">Uncharacterized protein</fullName>
    </submittedName>
</protein>
<feature type="region of interest" description="Disordered" evidence="1">
    <location>
        <begin position="75"/>
        <end position="95"/>
    </location>
</feature>
<evidence type="ECO:0000313" key="2">
    <source>
        <dbReference type="EMBL" id="GBP83082.1"/>
    </source>
</evidence>
<dbReference type="EMBL" id="BGZK01001603">
    <property type="protein sequence ID" value="GBP83082.1"/>
    <property type="molecule type" value="Genomic_DNA"/>
</dbReference>
<evidence type="ECO:0000313" key="3">
    <source>
        <dbReference type="Proteomes" id="UP000299102"/>
    </source>
</evidence>
<sequence length="95" mass="10581">MRLHSYSIFYNFRIRPSMSDQLDGSNLNQSDLSGPDLKICPPTEIVLSGQFVRGSSSPFLFMGVGTGRRTYILPHARASSRREHDPDGSVAMVHI</sequence>
<dbReference type="AlphaFoldDB" id="A0A4C1Z6Y7"/>
<dbReference type="Proteomes" id="UP000299102">
    <property type="component" value="Unassembled WGS sequence"/>
</dbReference>
<name>A0A4C1Z6Y7_EUMVA</name>
<gene>
    <name evidence="2" type="ORF">EVAR_70135_1</name>
</gene>
<organism evidence="2 3">
    <name type="scientific">Eumeta variegata</name>
    <name type="common">Bagworm moth</name>
    <name type="synonym">Eumeta japonica</name>
    <dbReference type="NCBI Taxonomy" id="151549"/>
    <lineage>
        <taxon>Eukaryota</taxon>
        <taxon>Metazoa</taxon>
        <taxon>Ecdysozoa</taxon>
        <taxon>Arthropoda</taxon>
        <taxon>Hexapoda</taxon>
        <taxon>Insecta</taxon>
        <taxon>Pterygota</taxon>
        <taxon>Neoptera</taxon>
        <taxon>Endopterygota</taxon>
        <taxon>Lepidoptera</taxon>
        <taxon>Glossata</taxon>
        <taxon>Ditrysia</taxon>
        <taxon>Tineoidea</taxon>
        <taxon>Psychidae</taxon>
        <taxon>Oiketicinae</taxon>
        <taxon>Eumeta</taxon>
    </lineage>
</organism>
<evidence type="ECO:0000256" key="1">
    <source>
        <dbReference type="SAM" id="MobiDB-lite"/>
    </source>
</evidence>
<keyword evidence="3" id="KW-1185">Reference proteome</keyword>
<accession>A0A4C1Z6Y7</accession>
<proteinExistence type="predicted"/>
<reference evidence="2 3" key="1">
    <citation type="journal article" date="2019" name="Commun. Biol.">
        <title>The bagworm genome reveals a unique fibroin gene that provides high tensile strength.</title>
        <authorList>
            <person name="Kono N."/>
            <person name="Nakamura H."/>
            <person name="Ohtoshi R."/>
            <person name="Tomita M."/>
            <person name="Numata K."/>
            <person name="Arakawa K."/>
        </authorList>
    </citation>
    <scope>NUCLEOTIDE SEQUENCE [LARGE SCALE GENOMIC DNA]</scope>
</reference>